<dbReference type="AlphaFoldDB" id="A0A2I0W9X2"/>
<protein>
    <submittedName>
        <fullName evidence="2">Uncharacterized protein</fullName>
    </submittedName>
</protein>
<evidence type="ECO:0000256" key="1">
    <source>
        <dbReference type="SAM" id="Phobius"/>
    </source>
</evidence>
<evidence type="ECO:0000313" key="2">
    <source>
        <dbReference type="EMBL" id="PKU72457.1"/>
    </source>
</evidence>
<accession>A0A2I0W9X2</accession>
<evidence type="ECO:0000313" key="3">
    <source>
        <dbReference type="Proteomes" id="UP000233837"/>
    </source>
</evidence>
<reference evidence="2 3" key="1">
    <citation type="journal article" date="2016" name="Sci. Rep.">
        <title>The Dendrobium catenatum Lindl. genome sequence provides insights into polysaccharide synthase, floral development and adaptive evolution.</title>
        <authorList>
            <person name="Zhang G.Q."/>
            <person name="Xu Q."/>
            <person name="Bian C."/>
            <person name="Tsai W.C."/>
            <person name="Yeh C.M."/>
            <person name="Liu K.W."/>
            <person name="Yoshida K."/>
            <person name="Zhang L.S."/>
            <person name="Chang S.B."/>
            <person name="Chen F."/>
            <person name="Shi Y."/>
            <person name="Su Y.Y."/>
            <person name="Zhang Y.Q."/>
            <person name="Chen L.J."/>
            <person name="Yin Y."/>
            <person name="Lin M."/>
            <person name="Huang H."/>
            <person name="Deng H."/>
            <person name="Wang Z.W."/>
            <person name="Zhu S.L."/>
            <person name="Zhao X."/>
            <person name="Deng C."/>
            <person name="Niu S.C."/>
            <person name="Huang J."/>
            <person name="Wang M."/>
            <person name="Liu G.H."/>
            <person name="Yang H.J."/>
            <person name="Xiao X.J."/>
            <person name="Hsiao Y.Y."/>
            <person name="Wu W.L."/>
            <person name="Chen Y.Y."/>
            <person name="Mitsuda N."/>
            <person name="Ohme-Takagi M."/>
            <person name="Luo Y.B."/>
            <person name="Van de Peer Y."/>
            <person name="Liu Z.J."/>
        </authorList>
    </citation>
    <scope>NUCLEOTIDE SEQUENCE [LARGE SCALE GENOMIC DNA]</scope>
    <source>
        <tissue evidence="2">The whole plant</tissue>
    </source>
</reference>
<dbReference type="EMBL" id="KZ502834">
    <property type="protein sequence ID" value="PKU72457.1"/>
    <property type="molecule type" value="Genomic_DNA"/>
</dbReference>
<sequence length="55" mass="6008">MNNRKPIHLSQSLGTNLKNSNFTHTLSIYLLSLSAFSLSPSLVESLGNLPLLPEV</sequence>
<keyword evidence="1" id="KW-1133">Transmembrane helix</keyword>
<name>A0A2I0W9X2_9ASPA</name>
<feature type="transmembrane region" description="Helical" evidence="1">
    <location>
        <begin position="21"/>
        <end position="43"/>
    </location>
</feature>
<reference evidence="2 3" key="2">
    <citation type="journal article" date="2017" name="Nature">
        <title>The Apostasia genome and the evolution of orchids.</title>
        <authorList>
            <person name="Zhang G.Q."/>
            <person name="Liu K.W."/>
            <person name="Li Z."/>
            <person name="Lohaus R."/>
            <person name="Hsiao Y.Y."/>
            <person name="Niu S.C."/>
            <person name="Wang J.Y."/>
            <person name="Lin Y.C."/>
            <person name="Xu Q."/>
            <person name="Chen L.J."/>
            <person name="Yoshida K."/>
            <person name="Fujiwara S."/>
            <person name="Wang Z.W."/>
            <person name="Zhang Y.Q."/>
            <person name="Mitsuda N."/>
            <person name="Wang M."/>
            <person name="Liu G.H."/>
            <person name="Pecoraro L."/>
            <person name="Huang H.X."/>
            <person name="Xiao X.J."/>
            <person name="Lin M."/>
            <person name="Wu X.Y."/>
            <person name="Wu W.L."/>
            <person name="Chen Y.Y."/>
            <person name="Chang S.B."/>
            <person name="Sakamoto S."/>
            <person name="Ohme-Takagi M."/>
            <person name="Yagi M."/>
            <person name="Zeng S.J."/>
            <person name="Shen C.Y."/>
            <person name="Yeh C.M."/>
            <person name="Luo Y.B."/>
            <person name="Tsai W.C."/>
            <person name="Van de Peer Y."/>
            <person name="Liu Z.J."/>
        </authorList>
    </citation>
    <scope>NUCLEOTIDE SEQUENCE [LARGE SCALE GENOMIC DNA]</scope>
    <source>
        <tissue evidence="2">The whole plant</tissue>
    </source>
</reference>
<keyword evidence="1" id="KW-0472">Membrane</keyword>
<keyword evidence="3" id="KW-1185">Reference proteome</keyword>
<dbReference type="Proteomes" id="UP000233837">
    <property type="component" value="Unassembled WGS sequence"/>
</dbReference>
<gene>
    <name evidence="2" type="ORF">MA16_Dca020544</name>
</gene>
<keyword evidence="1" id="KW-0812">Transmembrane</keyword>
<proteinExistence type="predicted"/>
<organism evidence="2 3">
    <name type="scientific">Dendrobium catenatum</name>
    <dbReference type="NCBI Taxonomy" id="906689"/>
    <lineage>
        <taxon>Eukaryota</taxon>
        <taxon>Viridiplantae</taxon>
        <taxon>Streptophyta</taxon>
        <taxon>Embryophyta</taxon>
        <taxon>Tracheophyta</taxon>
        <taxon>Spermatophyta</taxon>
        <taxon>Magnoliopsida</taxon>
        <taxon>Liliopsida</taxon>
        <taxon>Asparagales</taxon>
        <taxon>Orchidaceae</taxon>
        <taxon>Epidendroideae</taxon>
        <taxon>Malaxideae</taxon>
        <taxon>Dendrobiinae</taxon>
        <taxon>Dendrobium</taxon>
    </lineage>
</organism>